<evidence type="ECO:0000313" key="3">
    <source>
        <dbReference type="EMBL" id="KAF2218825.1"/>
    </source>
</evidence>
<evidence type="ECO:0000313" key="4">
    <source>
        <dbReference type="Proteomes" id="UP000799538"/>
    </source>
</evidence>
<feature type="region of interest" description="Disordered" evidence="1">
    <location>
        <begin position="1"/>
        <end position="36"/>
    </location>
</feature>
<accession>A0A6A6FZG0</accession>
<feature type="domain" description="2EXR" evidence="2">
    <location>
        <begin position="111"/>
        <end position="177"/>
    </location>
</feature>
<dbReference type="InterPro" id="IPR038883">
    <property type="entry name" value="AN11006-like"/>
</dbReference>
<name>A0A6A6FZG0_9PEZI</name>
<organism evidence="3 4">
    <name type="scientific">Elsinoe ampelina</name>
    <dbReference type="NCBI Taxonomy" id="302913"/>
    <lineage>
        <taxon>Eukaryota</taxon>
        <taxon>Fungi</taxon>
        <taxon>Dikarya</taxon>
        <taxon>Ascomycota</taxon>
        <taxon>Pezizomycotina</taxon>
        <taxon>Dothideomycetes</taxon>
        <taxon>Dothideomycetidae</taxon>
        <taxon>Myriangiales</taxon>
        <taxon>Elsinoaceae</taxon>
        <taxon>Elsinoe</taxon>
    </lineage>
</organism>
<dbReference type="Pfam" id="PF20150">
    <property type="entry name" value="2EXR"/>
    <property type="match status" value="1"/>
</dbReference>
<reference evidence="4" key="1">
    <citation type="journal article" date="2020" name="Stud. Mycol.">
        <title>101 Dothideomycetes genomes: A test case for predicting lifestyles and emergence of pathogens.</title>
        <authorList>
            <person name="Haridas S."/>
            <person name="Albert R."/>
            <person name="Binder M."/>
            <person name="Bloem J."/>
            <person name="LaButti K."/>
            <person name="Salamov A."/>
            <person name="Andreopoulos B."/>
            <person name="Baker S."/>
            <person name="Barry K."/>
            <person name="Bills G."/>
            <person name="Bluhm B."/>
            <person name="Cannon C."/>
            <person name="Castanera R."/>
            <person name="Culley D."/>
            <person name="Daum C."/>
            <person name="Ezra D."/>
            <person name="Gonzalez J."/>
            <person name="Henrissat B."/>
            <person name="Kuo A."/>
            <person name="Liang C."/>
            <person name="Lipzen A."/>
            <person name="Lutzoni F."/>
            <person name="Magnuson J."/>
            <person name="Mondo S."/>
            <person name="Nolan M."/>
            <person name="Ohm R."/>
            <person name="Pangilinan J."/>
            <person name="Park H.-J."/>
            <person name="Ramirez L."/>
            <person name="Alfaro M."/>
            <person name="Sun H."/>
            <person name="Tritt A."/>
            <person name="Yoshinaga Y."/>
            <person name="Zwiers L.-H."/>
            <person name="Turgeon B."/>
            <person name="Goodwin S."/>
            <person name="Spatafora J."/>
            <person name="Crous P."/>
            <person name="Grigoriev I."/>
        </authorList>
    </citation>
    <scope>NUCLEOTIDE SEQUENCE [LARGE SCALE GENOMIC DNA]</scope>
    <source>
        <strain evidence="4">CECT 20119</strain>
    </source>
</reference>
<dbReference type="EMBL" id="ML992527">
    <property type="protein sequence ID" value="KAF2218825.1"/>
    <property type="molecule type" value="Genomic_DNA"/>
</dbReference>
<proteinExistence type="predicted"/>
<sequence>MLTNTPPPTKKKRAAASSRPTKRSSKPAAAAPKFHTTTSTTAIANATFAYQFGSTDAPTQLAAAGQVNAQSILVASQNKFDVTPFTFRSGPMQGQFALVFTAQPADHEIFRFLDLPAEIRAMILEKLVIHGPEAIVILNLSNNRDCKFRSKTFEAAKLSIMGVCKQIRQEALAMFLGGNTFRLGQTSTALHFLELYGDSTQYLRTIEIDHLLKTGNNQLMRALANLPTLQRVRFDRGDLRRLSAERIRPYFSEQGLTKKTAHSDAILAGLDRFLGLIGAMNPTPWRSPCDFMCPHEDVNGLNAGERSQCDACHMRCYCHAALETALIELREDLKEMLKIEEEDPVG</sequence>
<feature type="compositionally biased region" description="Basic residues" evidence="1">
    <location>
        <begin position="9"/>
        <end position="25"/>
    </location>
</feature>
<feature type="compositionally biased region" description="Low complexity" evidence="1">
    <location>
        <begin position="26"/>
        <end position="36"/>
    </location>
</feature>
<dbReference type="PANTHER" id="PTHR42085">
    <property type="entry name" value="F-BOX DOMAIN-CONTAINING PROTEIN"/>
    <property type="match status" value="1"/>
</dbReference>
<gene>
    <name evidence="3" type="ORF">BDZ85DRAFT_253274</name>
</gene>
<dbReference type="PANTHER" id="PTHR42085:SF2">
    <property type="entry name" value="F-BOX DOMAIN-CONTAINING PROTEIN"/>
    <property type="match status" value="1"/>
</dbReference>
<keyword evidence="4" id="KW-1185">Reference proteome</keyword>
<dbReference type="InterPro" id="IPR045518">
    <property type="entry name" value="2EXR"/>
</dbReference>
<dbReference type="AlphaFoldDB" id="A0A6A6FZG0"/>
<protein>
    <recommendedName>
        <fullName evidence="2">2EXR domain-containing protein</fullName>
    </recommendedName>
</protein>
<evidence type="ECO:0000256" key="1">
    <source>
        <dbReference type="SAM" id="MobiDB-lite"/>
    </source>
</evidence>
<evidence type="ECO:0000259" key="2">
    <source>
        <dbReference type="Pfam" id="PF20150"/>
    </source>
</evidence>
<dbReference type="OrthoDB" id="62952at2759"/>
<dbReference type="Proteomes" id="UP000799538">
    <property type="component" value="Unassembled WGS sequence"/>
</dbReference>